<dbReference type="SUPFAM" id="SSF48498">
    <property type="entry name" value="Tetracyclin repressor-like, C-terminal domain"/>
    <property type="match status" value="1"/>
</dbReference>
<evidence type="ECO:0000256" key="4">
    <source>
        <dbReference type="PROSITE-ProRule" id="PRU00335"/>
    </source>
</evidence>
<feature type="domain" description="HTH gntR-type" evidence="6">
    <location>
        <begin position="3"/>
        <end position="71"/>
    </location>
</feature>
<proteinExistence type="predicted"/>
<dbReference type="RefSeq" id="WP_147139840.1">
    <property type="nucleotide sequence ID" value="NZ_BAABIJ010000002.1"/>
</dbReference>
<dbReference type="InterPro" id="IPR036271">
    <property type="entry name" value="Tet_transcr_reg_TetR-rel_C_sf"/>
</dbReference>
<dbReference type="InterPro" id="IPR036390">
    <property type="entry name" value="WH_DNA-bd_sf"/>
</dbReference>
<evidence type="ECO:0000256" key="3">
    <source>
        <dbReference type="ARBA" id="ARBA00023163"/>
    </source>
</evidence>
<evidence type="ECO:0000256" key="1">
    <source>
        <dbReference type="ARBA" id="ARBA00023015"/>
    </source>
</evidence>
<dbReference type="SUPFAM" id="SSF46689">
    <property type="entry name" value="Homeodomain-like"/>
    <property type="match status" value="1"/>
</dbReference>
<accession>A0A562V3Z8</accession>
<keyword evidence="9" id="KW-1185">Reference proteome</keyword>
<dbReference type="OrthoDB" id="2570341at2"/>
<dbReference type="GO" id="GO:0000976">
    <property type="term" value="F:transcription cis-regulatory region binding"/>
    <property type="evidence" value="ECO:0007669"/>
    <property type="project" value="TreeGrafter"/>
</dbReference>
<dbReference type="Gene3D" id="1.10.357.10">
    <property type="entry name" value="Tetracycline Repressor, domain 2"/>
    <property type="match status" value="1"/>
</dbReference>
<dbReference type="GO" id="GO:0003700">
    <property type="term" value="F:DNA-binding transcription factor activity"/>
    <property type="evidence" value="ECO:0007669"/>
    <property type="project" value="InterPro"/>
</dbReference>
<dbReference type="Pfam" id="PF02909">
    <property type="entry name" value="TetR_C_1"/>
    <property type="match status" value="1"/>
</dbReference>
<keyword evidence="3" id="KW-0804">Transcription</keyword>
<dbReference type="CDD" id="cd07377">
    <property type="entry name" value="WHTH_GntR"/>
    <property type="match status" value="1"/>
</dbReference>
<dbReference type="InterPro" id="IPR036388">
    <property type="entry name" value="WH-like_DNA-bd_sf"/>
</dbReference>
<dbReference type="InterPro" id="IPR004111">
    <property type="entry name" value="Repressor_TetR_C"/>
</dbReference>
<dbReference type="Pfam" id="PF00440">
    <property type="entry name" value="TetR_N"/>
    <property type="match status" value="1"/>
</dbReference>
<evidence type="ECO:0000256" key="2">
    <source>
        <dbReference type="ARBA" id="ARBA00023125"/>
    </source>
</evidence>
<keyword evidence="2 4" id="KW-0238">DNA-binding</keyword>
<dbReference type="InterPro" id="IPR000524">
    <property type="entry name" value="Tscrpt_reg_HTH_GntR"/>
</dbReference>
<evidence type="ECO:0000259" key="6">
    <source>
        <dbReference type="PROSITE" id="PS50949"/>
    </source>
</evidence>
<keyword evidence="1" id="KW-0805">Transcription regulation</keyword>
<sequence length="309" mass="33979">MEPPPYRRIAAEIARRVAEGELRPGDRVPSVRRIATEWGVAMATATRVLQALRDDGVVRTVPRVGTVVAEPARRRSVTPRPAPPPRDTSDRDRVVRAAVDIADSEGWEAVSMRTLAAHLGMATMSLYRHVGNKDDLLLQMIDHCFADFAAPVPPPRDWRAGLVAAAHRLWGLFRDHPWLASVVTLSRVQSVPNLFGYTEQVMRALHETTLDSDTKLLVHLTVYGYVSGLAGSREAEARAEDVTGVDGDEWMAVQEPAMEALLTSGRFPCFTEVVGGLDGGYDHDLDRMFSLGLESMLDGMAARLPGLHR</sequence>
<dbReference type="SMART" id="SM00345">
    <property type="entry name" value="HTH_GNTR"/>
    <property type="match status" value="1"/>
</dbReference>
<evidence type="ECO:0000259" key="7">
    <source>
        <dbReference type="PROSITE" id="PS50977"/>
    </source>
</evidence>
<dbReference type="SUPFAM" id="SSF46785">
    <property type="entry name" value="Winged helix' DNA-binding domain"/>
    <property type="match status" value="1"/>
</dbReference>
<feature type="DNA-binding region" description="H-T-H motif" evidence="4">
    <location>
        <begin position="111"/>
        <end position="130"/>
    </location>
</feature>
<gene>
    <name evidence="8" type="ORF">LX16_3354</name>
</gene>
<comment type="caution">
    <text evidence="8">The sequence shown here is derived from an EMBL/GenBank/DDBJ whole genome shotgun (WGS) entry which is preliminary data.</text>
</comment>
<dbReference type="Gene3D" id="1.10.10.60">
    <property type="entry name" value="Homeodomain-like"/>
    <property type="match status" value="1"/>
</dbReference>
<evidence type="ECO:0000256" key="5">
    <source>
        <dbReference type="SAM" id="MobiDB-lite"/>
    </source>
</evidence>
<evidence type="ECO:0000313" key="8">
    <source>
        <dbReference type="EMBL" id="TWJ12593.1"/>
    </source>
</evidence>
<evidence type="ECO:0000313" key="9">
    <source>
        <dbReference type="Proteomes" id="UP000321617"/>
    </source>
</evidence>
<dbReference type="PANTHER" id="PTHR30055">
    <property type="entry name" value="HTH-TYPE TRANSCRIPTIONAL REGULATOR RUTR"/>
    <property type="match status" value="1"/>
</dbReference>
<dbReference type="InterPro" id="IPR009057">
    <property type="entry name" value="Homeodomain-like_sf"/>
</dbReference>
<dbReference type="PANTHER" id="PTHR30055:SF151">
    <property type="entry name" value="TRANSCRIPTIONAL REGULATORY PROTEIN"/>
    <property type="match status" value="1"/>
</dbReference>
<protein>
    <submittedName>
        <fullName evidence="8">TetR family transcriptional regulator</fullName>
    </submittedName>
</protein>
<dbReference type="EMBL" id="VLLL01000006">
    <property type="protein sequence ID" value="TWJ12593.1"/>
    <property type="molecule type" value="Genomic_DNA"/>
</dbReference>
<feature type="domain" description="HTH tetR-type" evidence="7">
    <location>
        <begin position="88"/>
        <end position="148"/>
    </location>
</feature>
<dbReference type="PROSITE" id="PS50949">
    <property type="entry name" value="HTH_GNTR"/>
    <property type="match status" value="1"/>
</dbReference>
<dbReference type="InterPro" id="IPR001647">
    <property type="entry name" value="HTH_TetR"/>
</dbReference>
<dbReference type="Pfam" id="PF00392">
    <property type="entry name" value="GntR"/>
    <property type="match status" value="1"/>
</dbReference>
<reference evidence="8 9" key="1">
    <citation type="journal article" date="2013" name="Stand. Genomic Sci.">
        <title>Genomic Encyclopedia of Type Strains, Phase I: The one thousand microbial genomes (KMG-I) project.</title>
        <authorList>
            <person name="Kyrpides N.C."/>
            <person name="Woyke T."/>
            <person name="Eisen J.A."/>
            <person name="Garrity G."/>
            <person name="Lilburn T.G."/>
            <person name="Beck B.J."/>
            <person name="Whitman W.B."/>
            <person name="Hugenholtz P."/>
            <person name="Klenk H.P."/>
        </authorList>
    </citation>
    <scope>NUCLEOTIDE SEQUENCE [LARGE SCALE GENOMIC DNA]</scope>
    <source>
        <strain evidence="8 9">DSM 45044</strain>
    </source>
</reference>
<name>A0A562V3Z8_9ACTN</name>
<dbReference type="GO" id="GO:0045892">
    <property type="term" value="P:negative regulation of DNA-templated transcription"/>
    <property type="evidence" value="ECO:0007669"/>
    <property type="project" value="InterPro"/>
</dbReference>
<dbReference type="AlphaFoldDB" id="A0A562V3Z8"/>
<feature type="region of interest" description="Disordered" evidence="5">
    <location>
        <begin position="69"/>
        <end position="91"/>
    </location>
</feature>
<dbReference type="InterPro" id="IPR050109">
    <property type="entry name" value="HTH-type_TetR-like_transc_reg"/>
</dbReference>
<dbReference type="PROSITE" id="PS50977">
    <property type="entry name" value="HTH_TETR_2"/>
    <property type="match status" value="1"/>
</dbReference>
<dbReference type="Gene3D" id="1.10.10.10">
    <property type="entry name" value="Winged helix-like DNA-binding domain superfamily/Winged helix DNA-binding domain"/>
    <property type="match status" value="1"/>
</dbReference>
<organism evidence="8 9">
    <name type="scientific">Stackebrandtia albiflava</name>
    <dbReference type="NCBI Taxonomy" id="406432"/>
    <lineage>
        <taxon>Bacteria</taxon>
        <taxon>Bacillati</taxon>
        <taxon>Actinomycetota</taxon>
        <taxon>Actinomycetes</taxon>
        <taxon>Glycomycetales</taxon>
        <taxon>Glycomycetaceae</taxon>
        <taxon>Stackebrandtia</taxon>
    </lineage>
</organism>
<dbReference type="Proteomes" id="UP000321617">
    <property type="component" value="Unassembled WGS sequence"/>
</dbReference>